<reference evidence="2 3" key="1">
    <citation type="submission" date="2019-10" db="EMBL/GenBank/DDBJ databases">
        <title>New genus of Silvanigrellaceae.</title>
        <authorList>
            <person name="Pitt A."/>
            <person name="Hahn M.W."/>
        </authorList>
    </citation>
    <scope>NUCLEOTIDE SEQUENCE [LARGE SCALE GENOMIC DNA]</scope>
    <source>
        <strain evidence="2 3">33A1-SZDP</strain>
    </source>
</reference>
<dbReference type="AlphaFoldDB" id="A0A833JEC0"/>
<gene>
    <name evidence="2" type="ORF">GCL57_04870</name>
</gene>
<accession>A0A833JEC0</accession>
<name>A0A833JEC0_9BACT</name>
<evidence type="ECO:0000313" key="2">
    <source>
        <dbReference type="EMBL" id="KAB8031982.1"/>
    </source>
</evidence>
<dbReference type="GO" id="GO:0004803">
    <property type="term" value="F:transposase activity"/>
    <property type="evidence" value="ECO:0007669"/>
    <property type="project" value="InterPro"/>
</dbReference>
<dbReference type="GO" id="GO:0006313">
    <property type="term" value="P:DNA transposition"/>
    <property type="evidence" value="ECO:0007669"/>
    <property type="project" value="InterPro"/>
</dbReference>
<evidence type="ECO:0000259" key="1">
    <source>
        <dbReference type="Pfam" id="PF01609"/>
    </source>
</evidence>
<dbReference type="InterPro" id="IPR012337">
    <property type="entry name" value="RNaseH-like_sf"/>
</dbReference>
<dbReference type="Proteomes" id="UP000442694">
    <property type="component" value="Unassembled WGS sequence"/>
</dbReference>
<evidence type="ECO:0000313" key="3">
    <source>
        <dbReference type="Proteomes" id="UP000442694"/>
    </source>
</evidence>
<comment type="caution">
    <text evidence="2">The sequence shown here is derived from an EMBL/GenBank/DDBJ whole genome shotgun (WGS) entry which is preliminary data.</text>
</comment>
<keyword evidence="3" id="KW-1185">Reference proteome</keyword>
<protein>
    <submittedName>
        <fullName evidence="2">Transposase</fullName>
    </submittedName>
</protein>
<dbReference type="EMBL" id="WFLN01000005">
    <property type="protein sequence ID" value="KAB8031982.1"/>
    <property type="molecule type" value="Genomic_DNA"/>
</dbReference>
<dbReference type="Pfam" id="PF01609">
    <property type="entry name" value="DDE_Tnp_1"/>
    <property type="match status" value="1"/>
</dbReference>
<organism evidence="2 3">
    <name type="scientific">Fluviispira multicolorata</name>
    <dbReference type="NCBI Taxonomy" id="2654512"/>
    <lineage>
        <taxon>Bacteria</taxon>
        <taxon>Pseudomonadati</taxon>
        <taxon>Bdellovibrionota</taxon>
        <taxon>Oligoflexia</taxon>
        <taxon>Silvanigrellales</taxon>
        <taxon>Silvanigrellaceae</taxon>
        <taxon>Fluviispira</taxon>
    </lineage>
</organism>
<dbReference type="GO" id="GO:0003677">
    <property type="term" value="F:DNA binding"/>
    <property type="evidence" value="ECO:0007669"/>
    <property type="project" value="InterPro"/>
</dbReference>
<dbReference type="SUPFAM" id="SSF53098">
    <property type="entry name" value="Ribonuclease H-like"/>
    <property type="match status" value="1"/>
</dbReference>
<dbReference type="InterPro" id="IPR002559">
    <property type="entry name" value="Transposase_11"/>
</dbReference>
<feature type="domain" description="Transposase IS4-like" evidence="1">
    <location>
        <begin position="165"/>
        <end position="337"/>
    </location>
</feature>
<proteinExistence type="predicted"/>
<sequence>MISITAPNEIRKVADRYKDVFFETPSNYNCICVLLCLHLFGMKSLSSAARELGWSQSVLSIQSNLHKFTANRFMRRLRSGVLNKLKNEINDENFCYAIDDTSNIKSGKNVFGIGNWGKSNNNVYTGQKIFVLSLVNKRKGYALPLHYFICKKIDGKVVESGHELTIKLLKDIFDEGYPILPVALDSWFDSISLMQNLDDMKVSFCIHTKDNRKVRHCKSSKVPWKTWKSHFKNKTRYRVKLLKTEHQKRSRKTKYIQESFVYIKGRKSILKTIAVYNKLTDSCHFSIYVTNDLKISGAFLYELGRKRWLIEELFRNLKQKLSFGKLSCTGKVAADLSICLPFALIISLHLSPNELHQKNVQSIRCATHIHVKNALAVFLNKFNYIFLKNVSLEP</sequence>
<dbReference type="RefSeq" id="WP_152212157.1">
    <property type="nucleotide sequence ID" value="NZ_WFLN01000005.1"/>
</dbReference>